<name>A0A4V1M398_TREME</name>
<dbReference type="Proteomes" id="UP000289152">
    <property type="component" value="Unassembled WGS sequence"/>
</dbReference>
<keyword evidence="2" id="KW-1185">Reference proteome</keyword>
<accession>A0A4V1M398</accession>
<evidence type="ECO:0000313" key="1">
    <source>
        <dbReference type="EMBL" id="RXK36120.1"/>
    </source>
</evidence>
<protein>
    <submittedName>
        <fullName evidence="1">Uncharacterized protein</fullName>
    </submittedName>
</protein>
<sequence>MSGRGRVYNVWTAYATSVTEYSPTTRTITLKAAWALVATGTTRDPNLSPEPGQLRDAQRGLDHLYSIADQTATSLLTHRLISDRDFQGTGHNWNQQIQYDFNLEFPNDSSIFGSVYTVNDQGLISRAQNTFQNVRYFEMSHTYDQNGDRLLIVEPTDQSEFNVDQEDIQGQVDYYNDDGQW</sequence>
<dbReference type="EMBL" id="SDIL01000108">
    <property type="protein sequence ID" value="RXK36120.1"/>
    <property type="molecule type" value="Genomic_DNA"/>
</dbReference>
<comment type="caution">
    <text evidence="1">The sequence shown here is derived from an EMBL/GenBank/DDBJ whole genome shotgun (WGS) entry which is preliminary data.</text>
</comment>
<proteinExistence type="predicted"/>
<dbReference type="InParanoid" id="A0A4V1M398"/>
<evidence type="ECO:0000313" key="2">
    <source>
        <dbReference type="Proteomes" id="UP000289152"/>
    </source>
</evidence>
<gene>
    <name evidence="1" type="ORF">M231_06611</name>
</gene>
<reference evidence="1 2" key="1">
    <citation type="submission" date="2016-06" db="EMBL/GenBank/DDBJ databases">
        <title>Evolution of pathogenesis and genome organization in the Tremellales.</title>
        <authorList>
            <person name="Cuomo C."/>
            <person name="Litvintseva A."/>
            <person name="Heitman J."/>
            <person name="Chen Y."/>
            <person name="Sun S."/>
            <person name="Springer D."/>
            <person name="Dromer F."/>
            <person name="Young S."/>
            <person name="Zeng Q."/>
            <person name="Chapman S."/>
            <person name="Gujja S."/>
            <person name="Saif S."/>
            <person name="Birren B."/>
        </authorList>
    </citation>
    <scope>NUCLEOTIDE SEQUENCE [LARGE SCALE GENOMIC DNA]</scope>
    <source>
        <strain evidence="1 2">ATCC 28783</strain>
    </source>
</reference>
<organism evidence="1 2">
    <name type="scientific">Tremella mesenterica</name>
    <name type="common">Jelly fungus</name>
    <dbReference type="NCBI Taxonomy" id="5217"/>
    <lineage>
        <taxon>Eukaryota</taxon>
        <taxon>Fungi</taxon>
        <taxon>Dikarya</taxon>
        <taxon>Basidiomycota</taxon>
        <taxon>Agaricomycotina</taxon>
        <taxon>Tremellomycetes</taxon>
        <taxon>Tremellales</taxon>
        <taxon>Tremellaceae</taxon>
        <taxon>Tremella</taxon>
    </lineage>
</organism>
<dbReference type="AlphaFoldDB" id="A0A4V1M398"/>